<reference evidence="1" key="1">
    <citation type="submission" date="2021-05" db="EMBL/GenBank/DDBJ databases">
        <authorList>
            <person name="Pan Q."/>
            <person name="Jouanno E."/>
            <person name="Zahm M."/>
            <person name="Klopp C."/>
            <person name="Cabau C."/>
            <person name="Louis A."/>
            <person name="Berthelot C."/>
            <person name="Parey E."/>
            <person name="Roest Crollius H."/>
            <person name="Montfort J."/>
            <person name="Robinson-Rechavi M."/>
            <person name="Bouchez O."/>
            <person name="Lampietro C."/>
            <person name="Lopez Roques C."/>
            <person name="Donnadieu C."/>
            <person name="Postlethwait J."/>
            <person name="Bobe J."/>
            <person name="Dillon D."/>
            <person name="Chandos A."/>
            <person name="von Hippel F."/>
            <person name="Guiguen Y."/>
        </authorList>
    </citation>
    <scope>NUCLEOTIDE SEQUENCE</scope>
    <source>
        <strain evidence="1">YG-Jan2019</strain>
    </source>
</reference>
<sequence>MEVLVRKAEWVDDPEQPAFTVISRMVLGLGSQRCAPRVTLLCVLEGGCAPYRGCRGRPGSCVFRFGELMRSDHTSTQGWACAPTPSSAPEGNTAGGGLRLVDRQWEKERKRRNESNSSPHRDPLQWLSSKSPKVFCVCSGPAEIEDVQGPSEVLLLPL</sequence>
<accession>A0ACC2G609</accession>
<keyword evidence="2" id="KW-1185">Reference proteome</keyword>
<dbReference type="EMBL" id="CM055744">
    <property type="protein sequence ID" value="KAJ7999007.1"/>
    <property type="molecule type" value="Genomic_DNA"/>
</dbReference>
<name>A0ACC2G609_DALPE</name>
<evidence type="ECO:0000313" key="1">
    <source>
        <dbReference type="EMBL" id="KAJ7999007.1"/>
    </source>
</evidence>
<dbReference type="Proteomes" id="UP001157502">
    <property type="component" value="Chromosome 17"/>
</dbReference>
<proteinExistence type="predicted"/>
<organism evidence="1 2">
    <name type="scientific">Dallia pectoralis</name>
    <name type="common">Alaska blackfish</name>
    <dbReference type="NCBI Taxonomy" id="75939"/>
    <lineage>
        <taxon>Eukaryota</taxon>
        <taxon>Metazoa</taxon>
        <taxon>Chordata</taxon>
        <taxon>Craniata</taxon>
        <taxon>Vertebrata</taxon>
        <taxon>Euteleostomi</taxon>
        <taxon>Actinopterygii</taxon>
        <taxon>Neopterygii</taxon>
        <taxon>Teleostei</taxon>
        <taxon>Protacanthopterygii</taxon>
        <taxon>Esociformes</taxon>
        <taxon>Umbridae</taxon>
        <taxon>Dallia</taxon>
    </lineage>
</organism>
<evidence type="ECO:0000313" key="2">
    <source>
        <dbReference type="Proteomes" id="UP001157502"/>
    </source>
</evidence>
<protein>
    <submittedName>
        <fullName evidence="1">Uncharacterized protein</fullName>
    </submittedName>
</protein>
<comment type="caution">
    <text evidence="1">The sequence shown here is derived from an EMBL/GenBank/DDBJ whole genome shotgun (WGS) entry which is preliminary data.</text>
</comment>
<gene>
    <name evidence="1" type="ORF">DPEC_G00210920</name>
</gene>